<reference evidence="1" key="1">
    <citation type="journal article" date="2023" name="Mol. Phylogenet. Evol.">
        <title>Genome-scale phylogeny and comparative genomics of the fungal order Sordariales.</title>
        <authorList>
            <person name="Hensen N."/>
            <person name="Bonometti L."/>
            <person name="Westerberg I."/>
            <person name="Brannstrom I.O."/>
            <person name="Guillou S."/>
            <person name="Cros-Aarteil S."/>
            <person name="Calhoun S."/>
            <person name="Haridas S."/>
            <person name="Kuo A."/>
            <person name="Mondo S."/>
            <person name="Pangilinan J."/>
            <person name="Riley R."/>
            <person name="LaButti K."/>
            <person name="Andreopoulos B."/>
            <person name="Lipzen A."/>
            <person name="Chen C."/>
            <person name="Yan M."/>
            <person name="Daum C."/>
            <person name="Ng V."/>
            <person name="Clum A."/>
            <person name="Steindorff A."/>
            <person name="Ohm R.A."/>
            <person name="Martin F."/>
            <person name="Silar P."/>
            <person name="Natvig D.O."/>
            <person name="Lalanne C."/>
            <person name="Gautier V."/>
            <person name="Ament-Velasquez S.L."/>
            <person name="Kruys A."/>
            <person name="Hutchinson M.I."/>
            <person name="Powell A.J."/>
            <person name="Barry K."/>
            <person name="Miller A.N."/>
            <person name="Grigoriev I.V."/>
            <person name="Debuchy R."/>
            <person name="Gladieux P."/>
            <person name="Hiltunen Thoren M."/>
            <person name="Johannesson H."/>
        </authorList>
    </citation>
    <scope>NUCLEOTIDE SEQUENCE</scope>
    <source>
        <strain evidence="1">CBS 757.83</strain>
    </source>
</reference>
<dbReference type="Proteomes" id="UP001305647">
    <property type="component" value="Unassembled WGS sequence"/>
</dbReference>
<dbReference type="AlphaFoldDB" id="A0AAN6Q7C5"/>
<evidence type="ECO:0000313" key="2">
    <source>
        <dbReference type="Proteomes" id="UP001305647"/>
    </source>
</evidence>
<name>A0AAN6Q7C5_9PEZI</name>
<accession>A0AAN6Q7C5</accession>
<reference evidence="1" key="2">
    <citation type="submission" date="2023-05" db="EMBL/GenBank/DDBJ databases">
        <authorList>
            <consortium name="Lawrence Berkeley National Laboratory"/>
            <person name="Steindorff A."/>
            <person name="Hensen N."/>
            <person name="Bonometti L."/>
            <person name="Westerberg I."/>
            <person name="Brannstrom I.O."/>
            <person name="Guillou S."/>
            <person name="Cros-Aarteil S."/>
            <person name="Calhoun S."/>
            <person name="Haridas S."/>
            <person name="Kuo A."/>
            <person name="Mondo S."/>
            <person name="Pangilinan J."/>
            <person name="Riley R."/>
            <person name="Labutti K."/>
            <person name="Andreopoulos B."/>
            <person name="Lipzen A."/>
            <person name="Chen C."/>
            <person name="Yanf M."/>
            <person name="Daum C."/>
            <person name="Ng V."/>
            <person name="Clum A."/>
            <person name="Ohm R."/>
            <person name="Martin F."/>
            <person name="Silar P."/>
            <person name="Natvig D."/>
            <person name="Lalanne C."/>
            <person name="Gautier V."/>
            <person name="Ament-Velasquez S.L."/>
            <person name="Kruys A."/>
            <person name="Hutchinson M.I."/>
            <person name="Powell A.J."/>
            <person name="Barry K."/>
            <person name="Miller A.N."/>
            <person name="Grigoriev I.V."/>
            <person name="Debuchy R."/>
            <person name="Gladieux P."/>
            <person name="Thoren M.H."/>
            <person name="Johannesson H."/>
        </authorList>
    </citation>
    <scope>NUCLEOTIDE SEQUENCE</scope>
    <source>
        <strain evidence="1">CBS 757.83</strain>
    </source>
</reference>
<dbReference type="EMBL" id="MU863626">
    <property type="protein sequence ID" value="KAK4104910.1"/>
    <property type="molecule type" value="Genomic_DNA"/>
</dbReference>
<protein>
    <submittedName>
        <fullName evidence="1">Uncharacterized protein</fullName>
    </submittedName>
</protein>
<gene>
    <name evidence="1" type="ORF">N658DRAFT_193224</name>
</gene>
<proteinExistence type="predicted"/>
<evidence type="ECO:0000313" key="1">
    <source>
        <dbReference type="EMBL" id="KAK4104910.1"/>
    </source>
</evidence>
<keyword evidence="2" id="KW-1185">Reference proteome</keyword>
<organism evidence="1 2">
    <name type="scientific">Parathielavia hyrcaniae</name>
    <dbReference type="NCBI Taxonomy" id="113614"/>
    <lineage>
        <taxon>Eukaryota</taxon>
        <taxon>Fungi</taxon>
        <taxon>Dikarya</taxon>
        <taxon>Ascomycota</taxon>
        <taxon>Pezizomycotina</taxon>
        <taxon>Sordariomycetes</taxon>
        <taxon>Sordariomycetidae</taxon>
        <taxon>Sordariales</taxon>
        <taxon>Chaetomiaceae</taxon>
        <taxon>Parathielavia</taxon>
    </lineage>
</organism>
<sequence length="171" mass="19338">MHGTYVPRACGTGAATGNLDKNSTRLREWRRRHTVRPVVSIVLLQLVWLSHTPRPSHNFQLMTEASAPLTRETAGLARLCNFKFAQLTRKVTVDAGITGINHWCRNQIVSVLRRLRHQLASLGNSLVLDPDFQKEVEKRVRLMSLHLSCAKPRARLPGCTSFLEKHVTDRA</sequence>
<comment type="caution">
    <text evidence="1">The sequence shown here is derived from an EMBL/GenBank/DDBJ whole genome shotgun (WGS) entry which is preliminary data.</text>
</comment>